<protein>
    <submittedName>
        <fullName evidence="1">Uncharacterized protein</fullName>
    </submittedName>
</protein>
<sequence>MSRISTARARALYNTQAFAAVPEARRRTPLHHLQHPLNRYPQEWNNP</sequence>
<organism evidence="1 2">
    <name type="scientific">Pseudomonas protegens</name>
    <dbReference type="NCBI Taxonomy" id="380021"/>
    <lineage>
        <taxon>Bacteria</taxon>
        <taxon>Pseudomonadati</taxon>
        <taxon>Pseudomonadota</taxon>
        <taxon>Gammaproteobacteria</taxon>
        <taxon>Pseudomonadales</taxon>
        <taxon>Pseudomonadaceae</taxon>
        <taxon>Pseudomonas</taxon>
    </lineage>
</organism>
<proteinExistence type="predicted"/>
<accession>A0A7G7XAR1</accession>
<name>A0A7G7XAR1_9PSED</name>
<evidence type="ECO:0000313" key="1">
    <source>
        <dbReference type="EMBL" id="QNH77056.1"/>
    </source>
</evidence>
<dbReference type="EMBL" id="CP060201">
    <property type="protein sequence ID" value="QNH77056.1"/>
    <property type="molecule type" value="Genomic_DNA"/>
</dbReference>
<dbReference type="RefSeq" id="WP_179601133.1">
    <property type="nucleotide sequence ID" value="NZ_CP060201.1"/>
</dbReference>
<reference evidence="2" key="1">
    <citation type="journal article" date="2020" name="Microbiol. Resour. Announc.">
        <title>Complete genome sequences of four natural Pseudomonas isolates that catabolize a wide range of aromatic compounds relevant to lignin valorization.</title>
        <authorList>
            <person name="Hatmaker E.A."/>
            <person name="Presley G."/>
            <person name="Cannon O."/>
            <person name="Guss A.M."/>
            <person name="Elkins J.G."/>
        </authorList>
    </citation>
    <scope>NUCLEOTIDE SEQUENCE [LARGE SCALE GENOMIC DNA]</scope>
    <source>
        <strain evidence="2">H1F5C</strain>
    </source>
</reference>
<dbReference type="AlphaFoldDB" id="A0A7G7XAR1"/>
<gene>
    <name evidence="1" type="ORF">GGI48_27970</name>
</gene>
<evidence type="ECO:0000313" key="2">
    <source>
        <dbReference type="Proteomes" id="UP000515277"/>
    </source>
</evidence>
<dbReference type="Proteomes" id="UP000515277">
    <property type="component" value="Chromosome"/>
</dbReference>